<dbReference type="SMART" id="SM00173">
    <property type="entry name" value="RAS"/>
    <property type="match status" value="1"/>
</dbReference>
<feature type="region of interest" description="Disordered" evidence="2">
    <location>
        <begin position="1"/>
        <end position="36"/>
    </location>
</feature>
<feature type="compositionally biased region" description="Polar residues" evidence="2">
    <location>
        <begin position="264"/>
        <end position="281"/>
    </location>
</feature>
<dbReference type="PROSITE" id="PS51419">
    <property type="entry name" value="RAB"/>
    <property type="match status" value="1"/>
</dbReference>
<evidence type="ECO:0000256" key="1">
    <source>
        <dbReference type="ARBA" id="ARBA00022741"/>
    </source>
</evidence>
<dbReference type="PANTHER" id="PTHR47978">
    <property type="match status" value="1"/>
</dbReference>
<proteinExistence type="predicted"/>
<dbReference type="SMART" id="SM00175">
    <property type="entry name" value="RAB"/>
    <property type="match status" value="1"/>
</dbReference>
<dbReference type="Pfam" id="PF00071">
    <property type="entry name" value="Ras"/>
    <property type="match status" value="1"/>
</dbReference>
<accession>A0A7S4ET47</accession>
<feature type="region of interest" description="Disordered" evidence="2">
    <location>
        <begin position="224"/>
        <end position="281"/>
    </location>
</feature>
<dbReference type="NCBIfam" id="TIGR00231">
    <property type="entry name" value="small_GTP"/>
    <property type="match status" value="1"/>
</dbReference>
<dbReference type="Gene3D" id="3.40.50.300">
    <property type="entry name" value="P-loop containing nucleotide triphosphate hydrolases"/>
    <property type="match status" value="1"/>
</dbReference>
<dbReference type="SMART" id="SM00174">
    <property type="entry name" value="RHO"/>
    <property type="match status" value="1"/>
</dbReference>
<dbReference type="PRINTS" id="PR00449">
    <property type="entry name" value="RASTRNSFRMNG"/>
</dbReference>
<dbReference type="AlphaFoldDB" id="A0A7S4ET47"/>
<dbReference type="GO" id="GO:0003924">
    <property type="term" value="F:GTPase activity"/>
    <property type="evidence" value="ECO:0007669"/>
    <property type="project" value="InterPro"/>
</dbReference>
<evidence type="ECO:0000313" key="3">
    <source>
        <dbReference type="EMBL" id="CAE0750578.1"/>
    </source>
</evidence>
<feature type="compositionally biased region" description="Basic and acidic residues" evidence="2">
    <location>
        <begin position="15"/>
        <end position="28"/>
    </location>
</feature>
<dbReference type="InterPro" id="IPR001806">
    <property type="entry name" value="Small_GTPase"/>
</dbReference>
<organism evidence="3">
    <name type="scientific">Chrysotila carterae</name>
    <name type="common">Marine alga</name>
    <name type="synonym">Syracosphaera carterae</name>
    <dbReference type="NCBI Taxonomy" id="13221"/>
    <lineage>
        <taxon>Eukaryota</taxon>
        <taxon>Haptista</taxon>
        <taxon>Haptophyta</taxon>
        <taxon>Prymnesiophyceae</taxon>
        <taxon>Isochrysidales</taxon>
        <taxon>Isochrysidaceae</taxon>
        <taxon>Chrysotila</taxon>
    </lineage>
</organism>
<sequence length="281" mass="31233">MAEGRRGSHIVSGAEPRRTSEARADGTKSENPTARASAPPLIKVALLGDSQVGKTSLMVRYAEGTFDSTQLQTQGVNFMEKTVAIRGKEVVFSIWDIGGHKDYESMLPLVCNDAAAILLMFDLTRNETLDSIRDWHRKARERNKCAMPVLIGVKFDQLAEMPLEEQKHVTYKARQFAEAIHAPLIFCAPSVPIHVSDVFKVILIQLFRLQPAVHRRHQLGEPLLEYPRRDRESTPTRSSSALREADSAERGRADSVETRHRSSETPSGMVSPASSGRTFAV</sequence>
<evidence type="ECO:0000256" key="2">
    <source>
        <dbReference type="SAM" id="MobiDB-lite"/>
    </source>
</evidence>
<dbReference type="GO" id="GO:0005525">
    <property type="term" value="F:GTP binding"/>
    <property type="evidence" value="ECO:0007669"/>
    <property type="project" value="InterPro"/>
</dbReference>
<protein>
    <recommendedName>
        <fullName evidence="4">Septum-promoting GTP-binding protein 1</fullName>
    </recommendedName>
</protein>
<reference evidence="3" key="1">
    <citation type="submission" date="2021-01" db="EMBL/GenBank/DDBJ databases">
        <authorList>
            <person name="Corre E."/>
            <person name="Pelletier E."/>
            <person name="Niang G."/>
            <person name="Scheremetjew M."/>
            <person name="Finn R."/>
            <person name="Kale V."/>
            <person name="Holt S."/>
            <person name="Cochrane G."/>
            <person name="Meng A."/>
            <person name="Brown T."/>
            <person name="Cohen L."/>
        </authorList>
    </citation>
    <scope>NUCLEOTIDE SEQUENCE</scope>
    <source>
        <strain evidence="3">CCMP645</strain>
    </source>
</reference>
<gene>
    <name evidence="3" type="ORF">PCAR00345_LOCUS3163</name>
</gene>
<dbReference type="EMBL" id="HBIZ01005515">
    <property type="protein sequence ID" value="CAE0750578.1"/>
    <property type="molecule type" value="Transcribed_RNA"/>
</dbReference>
<feature type="compositionally biased region" description="Basic and acidic residues" evidence="2">
    <location>
        <begin position="243"/>
        <end position="263"/>
    </location>
</feature>
<dbReference type="InterPro" id="IPR027417">
    <property type="entry name" value="P-loop_NTPase"/>
</dbReference>
<name>A0A7S4ET47_CHRCT</name>
<keyword evidence="1" id="KW-0547">Nucleotide-binding</keyword>
<evidence type="ECO:0008006" key="4">
    <source>
        <dbReference type="Google" id="ProtNLM"/>
    </source>
</evidence>
<dbReference type="InterPro" id="IPR005225">
    <property type="entry name" value="Small_GTP-bd"/>
</dbReference>
<dbReference type="SUPFAM" id="SSF52540">
    <property type="entry name" value="P-loop containing nucleoside triphosphate hydrolases"/>
    <property type="match status" value="1"/>
</dbReference>